<feature type="transmembrane region" description="Helical" evidence="8">
    <location>
        <begin position="172"/>
        <end position="199"/>
    </location>
</feature>
<feature type="binding site" evidence="7">
    <location>
        <position position="150"/>
    </location>
    <ligand>
        <name>Mg(2+)</name>
        <dbReference type="ChEBI" id="CHEBI:18420"/>
    </ligand>
</feature>
<dbReference type="GO" id="GO:0046872">
    <property type="term" value="F:metal ion binding"/>
    <property type="evidence" value="ECO:0007669"/>
    <property type="project" value="UniProtKB-KW"/>
</dbReference>
<evidence type="ECO:0000256" key="4">
    <source>
        <dbReference type="ARBA" id="ARBA00022692"/>
    </source>
</evidence>
<feature type="transmembrane region" description="Helical" evidence="8">
    <location>
        <begin position="52"/>
        <end position="70"/>
    </location>
</feature>
<dbReference type="Proteomes" id="UP000007058">
    <property type="component" value="Chromosome"/>
</dbReference>
<sequence>MAESGQAALWAALTTFAASLGATRAVLAWLRHRQILDHPNERSSHSLPTPRGGGLAVTPVTVAALILAAFAVGGQPTFLAAGALVLMAISWVDDRKGLAPLPRFLTQAAIVAASLIGLGPDALAFKGVLPLWADRLLIGLGWLWFVNLYNFMDGIDGITGVESVAIGLGLAAVAALAGLGGLLPPALIIAAAALGFLVWNWHPARIFLGDSGSIPLGFLLGGLLVQLAVSGQLAAALILPAYYLADATITLLWRLKDGERVWQAHRRHFYQRAVRGGQSHARVSLLILGGNVVLAGAALLAALGHTVPAVMLALLAVAGVLGQMTRWAGGIRR</sequence>
<feature type="transmembrane region" description="Helical" evidence="8">
    <location>
        <begin position="206"/>
        <end position="227"/>
    </location>
</feature>
<feature type="transmembrane region" description="Helical" evidence="8">
    <location>
        <begin position="104"/>
        <end position="124"/>
    </location>
</feature>
<dbReference type="GO" id="GO:0016780">
    <property type="term" value="F:phosphotransferase activity, for other substituted phosphate groups"/>
    <property type="evidence" value="ECO:0007669"/>
    <property type="project" value="InterPro"/>
</dbReference>
<dbReference type="GO" id="GO:0005886">
    <property type="term" value="C:plasma membrane"/>
    <property type="evidence" value="ECO:0007669"/>
    <property type="project" value="UniProtKB-SubCell"/>
</dbReference>
<dbReference type="AlphaFoldDB" id="Q2WBD2"/>
<gene>
    <name evidence="9" type="ordered locus">amb0039</name>
</gene>
<evidence type="ECO:0000256" key="2">
    <source>
        <dbReference type="ARBA" id="ARBA00022475"/>
    </source>
</evidence>
<proteinExistence type="predicted"/>
<evidence type="ECO:0000256" key="6">
    <source>
        <dbReference type="ARBA" id="ARBA00023136"/>
    </source>
</evidence>
<keyword evidence="4 8" id="KW-0812">Transmembrane</keyword>
<evidence type="ECO:0000256" key="3">
    <source>
        <dbReference type="ARBA" id="ARBA00022679"/>
    </source>
</evidence>
<dbReference type="RefSeq" id="WP_011382486.1">
    <property type="nucleotide sequence ID" value="NC_007626.1"/>
</dbReference>
<feature type="binding site" evidence="7">
    <location>
        <position position="210"/>
    </location>
    <ligand>
        <name>Mg(2+)</name>
        <dbReference type="ChEBI" id="CHEBI:18420"/>
    </ligand>
</feature>
<dbReference type="STRING" id="342108.amb0039"/>
<keyword evidence="7" id="KW-0460">Magnesium</keyword>
<dbReference type="Pfam" id="PF00953">
    <property type="entry name" value="Glycos_transf_4"/>
    <property type="match status" value="1"/>
</dbReference>
<reference evidence="9 10" key="1">
    <citation type="journal article" date="2005" name="DNA Res.">
        <title>Complete genome sequence of the facultative anaerobic magnetotactic bacterium Magnetospirillum sp. strain AMB-1.</title>
        <authorList>
            <person name="Matsunaga T."/>
            <person name="Okamura Y."/>
            <person name="Fukuda Y."/>
            <person name="Wahyudi A.T."/>
            <person name="Murase Y."/>
            <person name="Takeyama H."/>
        </authorList>
    </citation>
    <scope>NUCLEOTIDE SEQUENCE [LARGE SCALE GENOMIC DNA]</scope>
    <source>
        <strain evidence="10">ATCC 700264 / AMB-1</strain>
    </source>
</reference>
<organism evidence="9 10">
    <name type="scientific">Paramagnetospirillum magneticum (strain ATCC 700264 / AMB-1)</name>
    <name type="common">Magnetospirillum magneticum</name>
    <dbReference type="NCBI Taxonomy" id="342108"/>
    <lineage>
        <taxon>Bacteria</taxon>
        <taxon>Pseudomonadati</taxon>
        <taxon>Pseudomonadota</taxon>
        <taxon>Alphaproteobacteria</taxon>
        <taxon>Rhodospirillales</taxon>
        <taxon>Magnetospirillaceae</taxon>
        <taxon>Paramagnetospirillum</taxon>
    </lineage>
</organism>
<dbReference type="GO" id="GO:0071555">
    <property type="term" value="P:cell wall organization"/>
    <property type="evidence" value="ECO:0007669"/>
    <property type="project" value="TreeGrafter"/>
</dbReference>
<keyword evidence="5 8" id="KW-1133">Transmembrane helix</keyword>
<evidence type="ECO:0000313" key="10">
    <source>
        <dbReference type="Proteomes" id="UP000007058"/>
    </source>
</evidence>
<evidence type="ECO:0000256" key="5">
    <source>
        <dbReference type="ARBA" id="ARBA00022989"/>
    </source>
</evidence>
<dbReference type="GO" id="GO:0044038">
    <property type="term" value="P:cell wall macromolecule biosynthetic process"/>
    <property type="evidence" value="ECO:0007669"/>
    <property type="project" value="TreeGrafter"/>
</dbReference>
<protein>
    <submittedName>
        <fullName evidence="9">UDP-N-acetylmuramyl pentapeptide phosphotransferase</fullName>
    </submittedName>
</protein>
<evidence type="ECO:0000256" key="8">
    <source>
        <dbReference type="SAM" id="Phobius"/>
    </source>
</evidence>
<keyword evidence="2" id="KW-1003">Cell membrane</keyword>
<feature type="transmembrane region" description="Helical" evidence="8">
    <location>
        <begin position="309"/>
        <end position="329"/>
    </location>
</feature>
<evidence type="ECO:0000313" key="9">
    <source>
        <dbReference type="EMBL" id="BAE48843.1"/>
    </source>
</evidence>
<dbReference type="KEGG" id="mag:amb0039"/>
<feature type="transmembrane region" description="Helical" evidence="8">
    <location>
        <begin position="283"/>
        <end position="303"/>
    </location>
</feature>
<comment type="cofactor">
    <cofactor evidence="7">
        <name>Mg(2+)</name>
        <dbReference type="ChEBI" id="CHEBI:18420"/>
    </cofactor>
</comment>
<keyword evidence="6 8" id="KW-0472">Membrane</keyword>
<comment type="subcellular location">
    <subcellularLocation>
        <location evidence="1">Cell membrane</location>
        <topology evidence="1">Multi-pass membrane protein</topology>
    </subcellularLocation>
</comment>
<feature type="transmembrane region" description="Helical" evidence="8">
    <location>
        <begin position="233"/>
        <end position="253"/>
    </location>
</feature>
<keyword evidence="7" id="KW-0479">Metal-binding</keyword>
<keyword evidence="3" id="KW-0808">Transferase</keyword>
<dbReference type="EMBL" id="AP007255">
    <property type="protein sequence ID" value="BAE48843.1"/>
    <property type="molecule type" value="Genomic_DNA"/>
</dbReference>
<evidence type="ECO:0000256" key="1">
    <source>
        <dbReference type="ARBA" id="ARBA00004651"/>
    </source>
</evidence>
<dbReference type="GO" id="GO:0009103">
    <property type="term" value="P:lipopolysaccharide biosynthetic process"/>
    <property type="evidence" value="ECO:0007669"/>
    <property type="project" value="TreeGrafter"/>
</dbReference>
<keyword evidence="10" id="KW-1185">Reference proteome</keyword>
<feature type="transmembrane region" description="Helical" evidence="8">
    <location>
        <begin position="77"/>
        <end position="92"/>
    </location>
</feature>
<name>Q2WBD2_PARM1</name>
<evidence type="ECO:0000256" key="7">
    <source>
        <dbReference type="PIRSR" id="PIRSR600715-1"/>
    </source>
</evidence>
<dbReference type="CDD" id="cd06854">
    <property type="entry name" value="GT_WbpL_WbcO_like"/>
    <property type="match status" value="1"/>
</dbReference>
<dbReference type="InterPro" id="IPR000715">
    <property type="entry name" value="Glycosyl_transferase_4"/>
</dbReference>
<dbReference type="PANTHER" id="PTHR22926:SF3">
    <property type="entry name" value="UNDECAPRENYL-PHOSPHATE ALPHA-N-ACETYLGLUCOSAMINYL 1-PHOSPHATE TRANSFERASE"/>
    <property type="match status" value="1"/>
</dbReference>
<feature type="transmembrane region" description="Helical" evidence="8">
    <location>
        <begin position="136"/>
        <end position="152"/>
    </location>
</feature>
<accession>Q2WBD2</accession>
<dbReference type="PANTHER" id="PTHR22926">
    <property type="entry name" value="PHOSPHO-N-ACETYLMURAMOYL-PENTAPEPTIDE-TRANSFERASE"/>
    <property type="match status" value="1"/>
</dbReference>
<dbReference type="HOGENOM" id="CLU_023982_3_0_5"/>
<dbReference type="OrthoDB" id="9783652at2"/>